<reference evidence="2" key="1">
    <citation type="submission" date="2023-10" db="EMBL/GenBank/DDBJ databases">
        <authorList>
            <person name="Chen Y."/>
            <person name="Shah S."/>
            <person name="Dougan E. K."/>
            <person name="Thang M."/>
            <person name="Chan C."/>
        </authorList>
    </citation>
    <scope>NUCLEOTIDE SEQUENCE [LARGE SCALE GENOMIC DNA]</scope>
</reference>
<organism evidence="2 3">
    <name type="scientific">Prorocentrum cordatum</name>
    <dbReference type="NCBI Taxonomy" id="2364126"/>
    <lineage>
        <taxon>Eukaryota</taxon>
        <taxon>Sar</taxon>
        <taxon>Alveolata</taxon>
        <taxon>Dinophyceae</taxon>
        <taxon>Prorocentrales</taxon>
        <taxon>Prorocentraceae</taxon>
        <taxon>Prorocentrum</taxon>
    </lineage>
</organism>
<evidence type="ECO:0000313" key="2">
    <source>
        <dbReference type="EMBL" id="CAK0823672.1"/>
    </source>
</evidence>
<feature type="compositionally biased region" description="Basic and acidic residues" evidence="1">
    <location>
        <begin position="52"/>
        <end position="62"/>
    </location>
</feature>
<gene>
    <name evidence="2" type="ORF">PCOR1329_LOCUS24307</name>
</gene>
<sequence>MSKRRKKNAHLEPARHALGSTGSGAEVHRGSASRRAGSLARRRRASSRGPARRPESLYRTPREVQGGVGVGGRRGRGWRRGRPVGGCRRLQPAAPRARAARGPRRPGWSRSGTTKNWTDAEWDEELKHGWGGYAPGATVVIEGIKAMPQLNGRKRGKLLRFDGASLRWQVEIEDGQGTKALKPDNLVVQFEDEEDEWAEGEEEEWAEGDEEEEDGANGDTAAREPVAKKAKTE</sequence>
<evidence type="ECO:0000256" key="1">
    <source>
        <dbReference type="SAM" id="MobiDB-lite"/>
    </source>
</evidence>
<comment type="caution">
    <text evidence="2">The sequence shown here is derived from an EMBL/GenBank/DDBJ whole genome shotgun (WGS) entry which is preliminary data.</text>
</comment>
<evidence type="ECO:0000313" key="3">
    <source>
        <dbReference type="Proteomes" id="UP001189429"/>
    </source>
</evidence>
<feature type="compositionally biased region" description="Basic and acidic residues" evidence="1">
    <location>
        <begin position="221"/>
        <end position="233"/>
    </location>
</feature>
<protein>
    <submittedName>
        <fullName evidence="2">Uncharacterized protein</fullName>
    </submittedName>
</protein>
<keyword evidence="3" id="KW-1185">Reference proteome</keyword>
<dbReference type="EMBL" id="CAUYUJ010008347">
    <property type="protein sequence ID" value="CAK0823672.1"/>
    <property type="molecule type" value="Genomic_DNA"/>
</dbReference>
<name>A0ABN9RWE2_9DINO</name>
<proteinExistence type="predicted"/>
<accession>A0ABN9RWE2</accession>
<feature type="region of interest" description="Disordered" evidence="1">
    <location>
        <begin position="191"/>
        <end position="233"/>
    </location>
</feature>
<feature type="compositionally biased region" description="Basic residues" evidence="1">
    <location>
        <begin position="73"/>
        <end position="82"/>
    </location>
</feature>
<feature type="compositionally biased region" description="Low complexity" evidence="1">
    <location>
        <begin position="85"/>
        <end position="97"/>
    </location>
</feature>
<dbReference type="Proteomes" id="UP001189429">
    <property type="component" value="Unassembled WGS sequence"/>
</dbReference>
<feature type="compositionally biased region" description="Acidic residues" evidence="1">
    <location>
        <begin position="191"/>
        <end position="216"/>
    </location>
</feature>
<feature type="region of interest" description="Disordered" evidence="1">
    <location>
        <begin position="1"/>
        <end position="116"/>
    </location>
</feature>